<keyword evidence="1" id="KW-1133">Transmembrane helix</keyword>
<keyword evidence="1" id="KW-0472">Membrane</keyword>
<dbReference type="OrthoDB" id="10485004at2759"/>
<evidence type="ECO:0000313" key="2">
    <source>
        <dbReference type="EMBL" id="OMJ65646.1"/>
    </source>
</evidence>
<sequence length="274" mass="32543">MYIFLLIQLCAGCNYSINPGSDCIGKDTRTVLGEFSMIWIWITITIFFIFGLIISIIRDIVPRPLRTDTSERYYTGESKNIIRFLIEEYLITGWIVSKNQRRFTNTSRWCIIILIIYTEMFITGAFYERDYENPQNFVSRDFIYGLIATVITFFFYMSSYYLLVIRLDDYRITIKRIAGYALVGIMSLVCLIFVFIFTYQMHDDTDIDYTRLVDHWMSAFGYSLLMEILVSENIRIVTRAVLIWSKRFNPEEPMQTNIEMSYVEKRKYTIESED</sequence>
<name>A0A1R2AMB0_9CILI</name>
<evidence type="ECO:0000256" key="1">
    <source>
        <dbReference type="SAM" id="Phobius"/>
    </source>
</evidence>
<feature type="transmembrane region" description="Helical" evidence="1">
    <location>
        <begin position="38"/>
        <end position="57"/>
    </location>
</feature>
<protein>
    <submittedName>
        <fullName evidence="2">Uncharacterized protein</fullName>
    </submittedName>
</protein>
<feature type="transmembrane region" description="Helical" evidence="1">
    <location>
        <begin position="109"/>
        <end position="127"/>
    </location>
</feature>
<evidence type="ECO:0000313" key="3">
    <source>
        <dbReference type="Proteomes" id="UP000187209"/>
    </source>
</evidence>
<feature type="transmembrane region" description="Helical" evidence="1">
    <location>
        <begin position="142"/>
        <end position="165"/>
    </location>
</feature>
<keyword evidence="3" id="KW-1185">Reference proteome</keyword>
<dbReference type="Proteomes" id="UP000187209">
    <property type="component" value="Unassembled WGS sequence"/>
</dbReference>
<reference evidence="2 3" key="1">
    <citation type="submission" date="2016-11" db="EMBL/GenBank/DDBJ databases">
        <title>The macronuclear genome of Stentor coeruleus: a giant cell with tiny introns.</title>
        <authorList>
            <person name="Slabodnick M."/>
            <person name="Ruby J.G."/>
            <person name="Reiff S.B."/>
            <person name="Swart E.C."/>
            <person name="Gosai S."/>
            <person name="Prabakaran S."/>
            <person name="Witkowska E."/>
            <person name="Larue G.E."/>
            <person name="Fisher S."/>
            <person name="Freeman R.M."/>
            <person name="Gunawardena J."/>
            <person name="Chu W."/>
            <person name="Stover N.A."/>
            <person name="Gregory B.D."/>
            <person name="Nowacki M."/>
            <person name="Derisi J."/>
            <person name="Roy S.W."/>
            <person name="Marshall W.F."/>
            <person name="Sood P."/>
        </authorList>
    </citation>
    <scope>NUCLEOTIDE SEQUENCE [LARGE SCALE GENOMIC DNA]</scope>
    <source>
        <strain evidence="2">WM001</strain>
    </source>
</reference>
<comment type="caution">
    <text evidence="2">The sequence shown here is derived from an EMBL/GenBank/DDBJ whole genome shotgun (WGS) entry which is preliminary data.</text>
</comment>
<proteinExistence type="predicted"/>
<feature type="transmembrane region" description="Helical" evidence="1">
    <location>
        <begin position="219"/>
        <end position="238"/>
    </location>
</feature>
<dbReference type="EMBL" id="MPUH01002016">
    <property type="protein sequence ID" value="OMJ65646.1"/>
    <property type="molecule type" value="Genomic_DNA"/>
</dbReference>
<organism evidence="2 3">
    <name type="scientific">Stentor coeruleus</name>
    <dbReference type="NCBI Taxonomy" id="5963"/>
    <lineage>
        <taxon>Eukaryota</taxon>
        <taxon>Sar</taxon>
        <taxon>Alveolata</taxon>
        <taxon>Ciliophora</taxon>
        <taxon>Postciliodesmatophora</taxon>
        <taxon>Heterotrichea</taxon>
        <taxon>Heterotrichida</taxon>
        <taxon>Stentoridae</taxon>
        <taxon>Stentor</taxon>
    </lineage>
</organism>
<accession>A0A1R2AMB0</accession>
<feature type="transmembrane region" description="Helical" evidence="1">
    <location>
        <begin position="177"/>
        <end position="199"/>
    </location>
</feature>
<keyword evidence="1" id="KW-0812">Transmembrane</keyword>
<gene>
    <name evidence="2" type="ORF">SteCoe_37855</name>
</gene>
<dbReference type="AlphaFoldDB" id="A0A1R2AMB0"/>